<comment type="caution">
    <text evidence="4">The sequence shown here is derived from an EMBL/GenBank/DDBJ whole genome shotgun (WGS) entry which is preliminary data.</text>
</comment>
<protein>
    <recommendedName>
        <fullName evidence="6">Piwi domain-containing protein</fullName>
    </recommendedName>
</protein>
<proteinExistence type="inferred from homology"/>
<evidence type="ECO:0000259" key="3">
    <source>
        <dbReference type="PROSITE" id="PS50822"/>
    </source>
</evidence>
<dbReference type="SMART" id="SM00949">
    <property type="entry name" value="PAZ"/>
    <property type="match status" value="1"/>
</dbReference>
<feature type="domain" description="Piwi" evidence="3">
    <location>
        <begin position="502"/>
        <end position="906"/>
    </location>
</feature>
<keyword evidence="5" id="KW-1185">Reference proteome</keyword>
<dbReference type="Gene3D" id="2.170.260.10">
    <property type="entry name" value="paz domain"/>
    <property type="match status" value="1"/>
</dbReference>
<dbReference type="SMART" id="SM00950">
    <property type="entry name" value="Piwi"/>
    <property type="match status" value="1"/>
</dbReference>
<dbReference type="SUPFAM" id="SSF101690">
    <property type="entry name" value="PAZ domain"/>
    <property type="match status" value="1"/>
</dbReference>
<gene>
    <name evidence="4" type="ORF">M9Y10_004796</name>
</gene>
<dbReference type="InterPro" id="IPR003100">
    <property type="entry name" value="PAZ_dom"/>
</dbReference>
<sequence>MQNRIRKREMHEPFVLLRKDLGGDDESLPKSFSYNDGNSNNFLTNVFPITQKNTGSKIYQYAVDTNPVILKSKRLSNLIYSTFCPETENNIDNQKNSPVVFDGVNIIFSSLPNLEGETSVPDKKDKSKNIAISVKLIKEVASDDIKSLIHLYNIIFHRAYKYVGLTQFGKKWLNDQDIKQISNFKIIGGFKPSIIALSEGISFVVNNTYRIDRQGSLYDYLKRGINNQNERSDLINSLKEMQILTTHLKEQRLIKVSSIDWTSDPSQVSFDWTDKKTGQASKISIANYYQQVYNFTVQRDDPLIETSITINGEQRLDLFPASCLKITGITDAEKKNEQLMNEIYEATSAPIEIEKEKLDAFISKLKKNSQISSLFAKWGIEINDGLKVTGRVFEPPKIMFRTRQSDHAEVEIQADNNMRFEKELRNVGVTVPPRLNSVPLIIAPSSLNHDIKDKFIPTLIQISQEIGIRFHSPDLVDLENTNSNSYRKEILDYILKKGTPSFIIVIFPDVNKERYDIVKQLLTVELGIPSQFVKSSTLFSNKVSSDADSNYNLINSKIFSNICHKLLLQITAKTGGVCYHISPTTLPLLNTMIVGITIDKPSLNSNDPILFSMTASYDQTLARYYSDIYIIPKTSSKDKTDRIDRSSGISGSNSLIFNNGKDEIETVPPDFISDFIRRAVERYNKQRSYPPKRIIVYRGGATYNQLKKIKQEEVKAITDIIDPSTSLAYIIVQPHNNIKLMMINENNNPKSNQPLNSNENVNDTHIQNNGNSNEKHTLTCPKAGTIVTDKISGFGIPEFYIVSNDSSVPKNSDEESSSLFRFQHESLTNAELSAILSAENVNKLGMVTPTKYTIVHHFPHVWSDERLAIITHSLTCEYPNWQGAIKIPCPLMLASKLVEQSRTSLNSQRPNESLSDCLHFL</sequence>
<dbReference type="Gene3D" id="3.30.420.10">
    <property type="entry name" value="Ribonuclease H-like superfamily/Ribonuclease H"/>
    <property type="match status" value="1"/>
</dbReference>
<evidence type="ECO:0000313" key="5">
    <source>
        <dbReference type="Proteomes" id="UP001470230"/>
    </source>
</evidence>
<dbReference type="InterPro" id="IPR036397">
    <property type="entry name" value="RNaseH_sf"/>
</dbReference>
<feature type="domain" description="PAZ" evidence="2">
    <location>
        <begin position="216"/>
        <end position="328"/>
    </location>
</feature>
<name>A0ABR2JKU6_9EUKA</name>
<dbReference type="InterPro" id="IPR003165">
    <property type="entry name" value="Piwi"/>
</dbReference>
<dbReference type="Pfam" id="PF02170">
    <property type="entry name" value="PAZ"/>
    <property type="match status" value="1"/>
</dbReference>
<evidence type="ECO:0000259" key="2">
    <source>
        <dbReference type="PROSITE" id="PS50821"/>
    </source>
</evidence>
<comment type="similarity">
    <text evidence="1">Belongs to the argonaute family.</text>
</comment>
<dbReference type="Gene3D" id="3.40.50.2300">
    <property type="match status" value="1"/>
</dbReference>
<accession>A0ABR2JKU6</accession>
<dbReference type="InterPro" id="IPR012337">
    <property type="entry name" value="RNaseH-like_sf"/>
</dbReference>
<dbReference type="InterPro" id="IPR036085">
    <property type="entry name" value="PAZ_dom_sf"/>
</dbReference>
<dbReference type="PROSITE" id="PS50822">
    <property type="entry name" value="PIWI"/>
    <property type="match status" value="1"/>
</dbReference>
<evidence type="ECO:0008006" key="6">
    <source>
        <dbReference type="Google" id="ProtNLM"/>
    </source>
</evidence>
<dbReference type="EMBL" id="JAPFFF010000011">
    <property type="protein sequence ID" value="KAK8878033.1"/>
    <property type="molecule type" value="Genomic_DNA"/>
</dbReference>
<dbReference type="Pfam" id="PF02171">
    <property type="entry name" value="Piwi"/>
    <property type="match status" value="1"/>
</dbReference>
<organism evidence="4 5">
    <name type="scientific">Tritrichomonas musculus</name>
    <dbReference type="NCBI Taxonomy" id="1915356"/>
    <lineage>
        <taxon>Eukaryota</taxon>
        <taxon>Metamonada</taxon>
        <taxon>Parabasalia</taxon>
        <taxon>Tritrichomonadida</taxon>
        <taxon>Tritrichomonadidae</taxon>
        <taxon>Tritrichomonas</taxon>
    </lineage>
</organism>
<dbReference type="SUPFAM" id="SSF53098">
    <property type="entry name" value="Ribonuclease H-like"/>
    <property type="match status" value="1"/>
</dbReference>
<dbReference type="PANTHER" id="PTHR22891">
    <property type="entry name" value="EUKARYOTIC TRANSLATION INITIATION FACTOR 2C"/>
    <property type="match status" value="1"/>
</dbReference>
<reference evidence="4 5" key="1">
    <citation type="submission" date="2024-04" db="EMBL/GenBank/DDBJ databases">
        <title>Tritrichomonas musculus Genome.</title>
        <authorList>
            <person name="Alves-Ferreira E."/>
            <person name="Grigg M."/>
            <person name="Lorenzi H."/>
            <person name="Galac M."/>
        </authorList>
    </citation>
    <scope>NUCLEOTIDE SEQUENCE [LARGE SCALE GENOMIC DNA]</scope>
    <source>
        <strain evidence="4 5">EAF2021</strain>
    </source>
</reference>
<dbReference type="Proteomes" id="UP001470230">
    <property type="component" value="Unassembled WGS sequence"/>
</dbReference>
<evidence type="ECO:0000256" key="1">
    <source>
        <dbReference type="RuleBase" id="RU361178"/>
    </source>
</evidence>
<evidence type="ECO:0000313" key="4">
    <source>
        <dbReference type="EMBL" id="KAK8878033.1"/>
    </source>
</evidence>
<dbReference type="PROSITE" id="PS50821">
    <property type="entry name" value="PAZ"/>
    <property type="match status" value="1"/>
</dbReference>